<evidence type="ECO:0000313" key="1">
    <source>
        <dbReference type="EMBL" id="QHU35814.1"/>
    </source>
</evidence>
<accession>A0A6C0M1U6</accession>
<dbReference type="EMBL" id="MN740612">
    <property type="protein sequence ID" value="QHU35814.1"/>
    <property type="molecule type" value="Genomic_DNA"/>
</dbReference>
<protein>
    <submittedName>
        <fullName evidence="1">Uncharacterized protein</fullName>
    </submittedName>
</protein>
<organism evidence="1">
    <name type="scientific">viral metagenome</name>
    <dbReference type="NCBI Taxonomy" id="1070528"/>
    <lineage>
        <taxon>unclassified sequences</taxon>
        <taxon>metagenomes</taxon>
        <taxon>organismal metagenomes</taxon>
    </lineage>
</organism>
<dbReference type="AlphaFoldDB" id="A0A6C0M1U6"/>
<sequence length="87" mass="10439">MNTIKKRAVSLLNDFEWITVNSLAQNHTWFYEINEEINTLLEPFITQFYNIASVDIYTKKTYIELLKLEKDMIEFINKVQNDIFDTI</sequence>
<proteinExistence type="predicted"/>
<name>A0A6C0M1U6_9ZZZZ</name>
<reference evidence="1" key="1">
    <citation type="journal article" date="2020" name="Nature">
        <title>Giant virus diversity and host interactions through global metagenomics.</title>
        <authorList>
            <person name="Schulz F."/>
            <person name="Roux S."/>
            <person name="Paez-Espino D."/>
            <person name="Jungbluth S."/>
            <person name="Walsh D.A."/>
            <person name="Denef V.J."/>
            <person name="McMahon K.D."/>
            <person name="Konstantinidis K.T."/>
            <person name="Eloe-Fadrosh E.A."/>
            <person name="Kyrpides N.C."/>
            <person name="Woyke T."/>
        </authorList>
    </citation>
    <scope>NUCLEOTIDE SEQUENCE</scope>
    <source>
        <strain evidence="1">GVMAG-S-1035085-51</strain>
    </source>
</reference>